<evidence type="ECO:0000256" key="1">
    <source>
        <dbReference type="SAM" id="Phobius"/>
    </source>
</evidence>
<gene>
    <name evidence="2" type="ORF">O4H32_01225</name>
</gene>
<keyword evidence="3" id="KW-1185">Reference proteome</keyword>
<feature type="transmembrane region" description="Helical" evidence="1">
    <location>
        <begin position="58"/>
        <end position="77"/>
    </location>
</feature>
<accession>A0ABT4M297</accession>
<reference evidence="2" key="1">
    <citation type="submission" date="2022-12" db="EMBL/GenBank/DDBJ databases">
        <title>Bacterial isolates from different developmental stages of Nematostella vectensis.</title>
        <authorList>
            <person name="Fraune S."/>
        </authorList>
    </citation>
    <scope>NUCLEOTIDE SEQUENCE</scope>
    <source>
        <strain evidence="2">G21619-S1</strain>
    </source>
</reference>
<proteinExistence type="predicted"/>
<keyword evidence="1" id="KW-0812">Transmembrane</keyword>
<dbReference type="Proteomes" id="UP001068379">
    <property type="component" value="Unassembled WGS sequence"/>
</dbReference>
<protein>
    <submittedName>
        <fullName evidence="2">Uncharacterized protein</fullName>
    </submittedName>
</protein>
<keyword evidence="1" id="KW-0472">Membrane</keyword>
<dbReference type="EMBL" id="JAPWHE010000001">
    <property type="protein sequence ID" value="MCZ4328575.1"/>
    <property type="molecule type" value="Genomic_DNA"/>
</dbReference>
<evidence type="ECO:0000313" key="3">
    <source>
        <dbReference type="Proteomes" id="UP001068379"/>
    </source>
</evidence>
<organism evidence="2 3">
    <name type="scientific">Castellaniella denitrificans</name>
    <dbReference type="NCBI Taxonomy" id="56119"/>
    <lineage>
        <taxon>Bacteria</taxon>
        <taxon>Pseudomonadati</taxon>
        <taxon>Pseudomonadota</taxon>
        <taxon>Betaproteobacteria</taxon>
        <taxon>Burkholderiales</taxon>
        <taxon>Alcaligenaceae</taxon>
        <taxon>Castellaniella</taxon>
    </lineage>
</organism>
<sequence length="115" mass="12784">MVFSLFLTTHLDASQVSDSAVRGRLAGVMAIWLVPLPALRFIVRPLSDTFFLVQKRKVGLICQSALLGMVVMIPYGFDSYSAALIVNCAAYVEIYLLYLMLFRQYACRSAAVARV</sequence>
<feature type="transmembrane region" description="Helical" evidence="1">
    <location>
        <begin position="83"/>
        <end position="101"/>
    </location>
</feature>
<dbReference type="RefSeq" id="WP_269355941.1">
    <property type="nucleotide sequence ID" value="NZ_JAPWHE010000001.1"/>
</dbReference>
<comment type="caution">
    <text evidence="2">The sequence shown here is derived from an EMBL/GenBank/DDBJ whole genome shotgun (WGS) entry which is preliminary data.</text>
</comment>
<keyword evidence="1" id="KW-1133">Transmembrane helix</keyword>
<feature type="transmembrane region" description="Helical" evidence="1">
    <location>
        <begin position="29"/>
        <end position="46"/>
    </location>
</feature>
<name>A0ABT4M297_9BURK</name>
<evidence type="ECO:0000313" key="2">
    <source>
        <dbReference type="EMBL" id="MCZ4328575.1"/>
    </source>
</evidence>